<name>A0A4R3Z1I9_9FIRM</name>
<keyword evidence="5 9" id="KW-1015">Disulfide bond</keyword>
<evidence type="ECO:0000256" key="9">
    <source>
        <dbReference type="PIRSR" id="PIRSR000077-4"/>
    </source>
</evidence>
<keyword evidence="6 9" id="KW-0676">Redox-active center</keyword>
<dbReference type="CDD" id="cd02947">
    <property type="entry name" value="TRX_family"/>
    <property type="match status" value="1"/>
</dbReference>
<protein>
    <recommendedName>
        <fullName evidence="2 7">Thioredoxin</fullName>
    </recommendedName>
</protein>
<feature type="site" description="Contributes to redox potential value" evidence="8">
    <location>
        <position position="29"/>
    </location>
</feature>
<comment type="caution">
    <text evidence="11">The sequence shown here is derived from an EMBL/GenBank/DDBJ whole genome shotgun (WGS) entry which is preliminary data.</text>
</comment>
<feature type="site" description="Contributes to redox potential value" evidence="8">
    <location>
        <position position="30"/>
    </location>
</feature>
<evidence type="ECO:0000256" key="7">
    <source>
        <dbReference type="PIRNR" id="PIRNR000077"/>
    </source>
</evidence>
<evidence type="ECO:0000256" key="3">
    <source>
        <dbReference type="ARBA" id="ARBA00022448"/>
    </source>
</evidence>
<feature type="domain" description="Thioredoxin" evidence="10">
    <location>
        <begin position="1"/>
        <end position="103"/>
    </location>
</feature>
<dbReference type="Pfam" id="PF00085">
    <property type="entry name" value="Thioredoxin"/>
    <property type="match status" value="1"/>
</dbReference>
<evidence type="ECO:0000256" key="2">
    <source>
        <dbReference type="ARBA" id="ARBA00020570"/>
    </source>
</evidence>
<dbReference type="InterPro" id="IPR036249">
    <property type="entry name" value="Thioredoxin-like_sf"/>
</dbReference>
<accession>A0A4R3Z1I9</accession>
<evidence type="ECO:0000259" key="10">
    <source>
        <dbReference type="PROSITE" id="PS51352"/>
    </source>
</evidence>
<sequence length="103" mass="11652">MLKEVESTEFNELVGNGLVLVDFFSTTCGPCKMLAFVLNDVEKALGDKVTILKLDFDKNKELVDQYEVKGYPTLILLKDGQEVKRMQGLQQKPAIIKMIEENL</sequence>
<organism evidence="11 12">
    <name type="scientific">Longibaculum muris</name>
    <dbReference type="NCBI Taxonomy" id="1796628"/>
    <lineage>
        <taxon>Bacteria</taxon>
        <taxon>Bacillati</taxon>
        <taxon>Bacillota</taxon>
        <taxon>Erysipelotrichia</taxon>
        <taxon>Erysipelotrichales</taxon>
        <taxon>Coprobacillaceae</taxon>
        <taxon>Longibaculum</taxon>
    </lineage>
</organism>
<reference evidence="11 12" key="1">
    <citation type="submission" date="2019-03" db="EMBL/GenBank/DDBJ databases">
        <title>Genomic Encyclopedia of Type Strains, Phase IV (KMG-IV): sequencing the most valuable type-strain genomes for metagenomic binning, comparative biology and taxonomic classification.</title>
        <authorList>
            <person name="Goeker M."/>
        </authorList>
    </citation>
    <scope>NUCLEOTIDE SEQUENCE [LARGE SCALE GENOMIC DNA]</scope>
    <source>
        <strain evidence="11 12">DSM 29487</strain>
    </source>
</reference>
<feature type="disulfide bond" description="Redox-active" evidence="9">
    <location>
        <begin position="28"/>
        <end position="31"/>
    </location>
</feature>
<keyword evidence="3" id="KW-0813">Transport</keyword>
<evidence type="ECO:0000313" key="12">
    <source>
        <dbReference type="Proteomes" id="UP000295515"/>
    </source>
</evidence>
<evidence type="ECO:0000256" key="6">
    <source>
        <dbReference type="ARBA" id="ARBA00023284"/>
    </source>
</evidence>
<dbReference type="SUPFAM" id="SSF52833">
    <property type="entry name" value="Thioredoxin-like"/>
    <property type="match status" value="1"/>
</dbReference>
<proteinExistence type="inferred from homology"/>
<dbReference type="GO" id="GO:0015035">
    <property type="term" value="F:protein-disulfide reductase activity"/>
    <property type="evidence" value="ECO:0007669"/>
    <property type="project" value="InterPro"/>
</dbReference>
<evidence type="ECO:0000256" key="5">
    <source>
        <dbReference type="ARBA" id="ARBA00023157"/>
    </source>
</evidence>
<dbReference type="PANTHER" id="PTHR45663:SF11">
    <property type="entry name" value="GEO12009P1"/>
    <property type="match status" value="1"/>
</dbReference>
<dbReference type="PROSITE" id="PS51352">
    <property type="entry name" value="THIOREDOXIN_2"/>
    <property type="match status" value="1"/>
</dbReference>
<keyword evidence="4" id="KW-0249">Electron transport</keyword>
<feature type="active site" description="Nucleophile" evidence="8">
    <location>
        <position position="31"/>
    </location>
</feature>
<gene>
    <name evidence="11" type="ORF">EDD60_10837</name>
</gene>
<dbReference type="PIRSF" id="PIRSF000077">
    <property type="entry name" value="Thioredoxin"/>
    <property type="match status" value="1"/>
</dbReference>
<evidence type="ECO:0000256" key="4">
    <source>
        <dbReference type="ARBA" id="ARBA00022982"/>
    </source>
</evidence>
<dbReference type="Gene3D" id="3.40.30.10">
    <property type="entry name" value="Glutaredoxin"/>
    <property type="match status" value="1"/>
</dbReference>
<dbReference type="PANTHER" id="PTHR45663">
    <property type="entry name" value="GEO12009P1"/>
    <property type="match status" value="1"/>
</dbReference>
<feature type="site" description="Deprotonates C-terminal active site Cys" evidence="8">
    <location>
        <position position="22"/>
    </location>
</feature>
<dbReference type="InterPro" id="IPR017937">
    <property type="entry name" value="Thioredoxin_CS"/>
</dbReference>
<dbReference type="GeneID" id="98915235"/>
<evidence type="ECO:0000256" key="1">
    <source>
        <dbReference type="ARBA" id="ARBA00008987"/>
    </source>
</evidence>
<dbReference type="InterPro" id="IPR005746">
    <property type="entry name" value="Thioredoxin"/>
</dbReference>
<dbReference type="PROSITE" id="PS00194">
    <property type="entry name" value="THIOREDOXIN_1"/>
    <property type="match status" value="1"/>
</dbReference>
<dbReference type="GO" id="GO:0005737">
    <property type="term" value="C:cytoplasm"/>
    <property type="evidence" value="ECO:0007669"/>
    <property type="project" value="TreeGrafter"/>
</dbReference>
<evidence type="ECO:0000256" key="8">
    <source>
        <dbReference type="PIRSR" id="PIRSR000077-1"/>
    </source>
</evidence>
<dbReference type="EMBL" id="SMCQ01000008">
    <property type="protein sequence ID" value="TCV99598.1"/>
    <property type="molecule type" value="Genomic_DNA"/>
</dbReference>
<comment type="similarity">
    <text evidence="1 7">Belongs to the thioredoxin family.</text>
</comment>
<evidence type="ECO:0000313" key="11">
    <source>
        <dbReference type="EMBL" id="TCV99598.1"/>
    </source>
</evidence>
<dbReference type="AlphaFoldDB" id="A0A4R3Z1I9"/>
<dbReference type="Proteomes" id="UP000295515">
    <property type="component" value="Unassembled WGS sequence"/>
</dbReference>
<dbReference type="InterPro" id="IPR013766">
    <property type="entry name" value="Thioredoxin_domain"/>
</dbReference>
<dbReference type="RefSeq" id="WP_066450409.1">
    <property type="nucleotide sequence ID" value="NZ_CAUWFI010000025.1"/>
</dbReference>
<keyword evidence="12" id="KW-1185">Reference proteome</keyword>
<feature type="active site" description="Nucleophile" evidence="8">
    <location>
        <position position="28"/>
    </location>
</feature>